<dbReference type="InterPro" id="IPR007137">
    <property type="entry name" value="DUF348"/>
</dbReference>
<dbReference type="Pfam" id="PF03990">
    <property type="entry name" value="DUF348"/>
    <property type="match status" value="3"/>
</dbReference>
<gene>
    <name evidence="5" type="primary">rpf</name>
    <name evidence="5" type="ORF">GP2_019_00310</name>
</gene>
<dbReference type="Gene3D" id="2.20.230.10">
    <property type="entry name" value="Resuscitation-promoting factor rpfb"/>
    <property type="match status" value="1"/>
</dbReference>
<reference evidence="5 6" key="1">
    <citation type="submission" date="2013-02" db="EMBL/GenBank/DDBJ databases">
        <title>Whole genome shotgun sequence of Gordonia paraffinivorans NBRC 108238.</title>
        <authorList>
            <person name="Isaki-Nakamura S."/>
            <person name="Hosoyama A."/>
            <person name="Tsuchikane K."/>
            <person name="Ando Y."/>
            <person name="Baba S."/>
            <person name="Ohji S."/>
            <person name="Hamada M."/>
            <person name="Tamura T."/>
            <person name="Yamazoe A."/>
            <person name="Yamazaki S."/>
            <person name="Fujita N."/>
        </authorList>
    </citation>
    <scope>NUCLEOTIDE SEQUENCE [LARGE SCALE GENOMIC DNA]</scope>
    <source>
        <strain evidence="5 6">NBRC 108238</strain>
    </source>
</reference>
<dbReference type="SMART" id="SM01208">
    <property type="entry name" value="G5"/>
    <property type="match status" value="1"/>
</dbReference>
<comment type="similarity">
    <text evidence="1">Belongs to the transglycosylase family. Rpf subfamily.</text>
</comment>
<sequence length="381" mass="40252">MPSEPSASPKSVFARINGTDSLRARLAVGAVCATVAAGGAIGVSMHKTVTIDVDGNTRQVSTMAMSVESLLESEGLAPGEGDKVYPGLDAGLGDGQVVKVNRLKQLTLEVEGKREVVITNAATVEELLAERGLTEAAEETDFAGNKLPVEGGLVDVALPKPVNLIDGGAKKRPTVAAHTVADLLEELGTPLGPEDKVEPAADTEVTPNLKIVVTRIKTEDVTVEEAVAPPEVKKEDPNLVRDRKVVEKKGVPGQARVTYKVTTVNGKVVKRDKLNSEVLTEPVPATVRVGTKPGAPYVPPGSVWDALAQCEATGNWNINTGNGFYGGVQFDQNTWERWGGLEYAPRADLATREEQIAIAKKTQAAQGWGAWPSCSAKLGLR</sequence>
<protein>
    <submittedName>
        <fullName evidence="5">Resuscitation-promoting factor</fullName>
    </submittedName>
</protein>
<evidence type="ECO:0000313" key="6">
    <source>
        <dbReference type="Proteomes" id="UP000035021"/>
    </source>
</evidence>
<dbReference type="Pfam" id="PF06737">
    <property type="entry name" value="Transglycosylas"/>
    <property type="match status" value="1"/>
</dbReference>
<comment type="caution">
    <text evidence="5">The sequence shown here is derived from an EMBL/GenBank/DDBJ whole genome shotgun (WGS) entry which is preliminary data.</text>
</comment>
<evidence type="ECO:0000256" key="1">
    <source>
        <dbReference type="ARBA" id="ARBA00010830"/>
    </source>
</evidence>
<dbReference type="Proteomes" id="UP000035021">
    <property type="component" value="Unassembled WGS sequence"/>
</dbReference>
<dbReference type="Gene3D" id="1.10.530.10">
    <property type="match status" value="1"/>
</dbReference>
<keyword evidence="2" id="KW-0732">Signal</keyword>
<evidence type="ECO:0000259" key="4">
    <source>
        <dbReference type="PROSITE" id="PS51109"/>
    </source>
</evidence>
<name>A0ABQ0IKW7_9ACTN</name>
<evidence type="ECO:0000313" key="5">
    <source>
        <dbReference type="EMBL" id="GAC84214.1"/>
    </source>
</evidence>
<keyword evidence="6" id="KW-1185">Reference proteome</keyword>
<dbReference type="RefSeq" id="WP_006900448.1">
    <property type="nucleotide sequence ID" value="NZ_BAOQ01000019.1"/>
</dbReference>
<dbReference type="InterPro" id="IPR011098">
    <property type="entry name" value="G5_dom"/>
</dbReference>
<proteinExistence type="inferred from homology"/>
<evidence type="ECO:0000256" key="2">
    <source>
        <dbReference type="ARBA" id="ARBA00022729"/>
    </source>
</evidence>
<dbReference type="PANTHER" id="PTHR39160:SF4">
    <property type="entry name" value="RESUSCITATION-PROMOTING FACTOR RPFB"/>
    <property type="match status" value="1"/>
</dbReference>
<dbReference type="PANTHER" id="PTHR39160">
    <property type="entry name" value="CELL WALL-BINDING PROTEIN YOCH"/>
    <property type="match status" value="1"/>
</dbReference>
<evidence type="ECO:0000256" key="3">
    <source>
        <dbReference type="ARBA" id="ARBA00022801"/>
    </source>
</evidence>
<dbReference type="SUPFAM" id="SSF53955">
    <property type="entry name" value="Lysozyme-like"/>
    <property type="match status" value="1"/>
</dbReference>
<accession>A0ABQ0IKW7</accession>
<dbReference type="PROSITE" id="PS51109">
    <property type="entry name" value="G5"/>
    <property type="match status" value="1"/>
</dbReference>
<dbReference type="InterPro" id="IPR051933">
    <property type="entry name" value="Resuscitation_pf_RpfB"/>
</dbReference>
<dbReference type="EMBL" id="BAOQ01000019">
    <property type="protein sequence ID" value="GAC84214.1"/>
    <property type="molecule type" value="Genomic_DNA"/>
</dbReference>
<organism evidence="5 6">
    <name type="scientific">Gordonia paraffinivorans NBRC 108238</name>
    <dbReference type="NCBI Taxonomy" id="1223543"/>
    <lineage>
        <taxon>Bacteria</taxon>
        <taxon>Bacillati</taxon>
        <taxon>Actinomycetota</taxon>
        <taxon>Actinomycetes</taxon>
        <taxon>Mycobacteriales</taxon>
        <taxon>Gordoniaceae</taxon>
        <taxon>Gordonia</taxon>
    </lineage>
</organism>
<dbReference type="InterPro" id="IPR010618">
    <property type="entry name" value="RPF"/>
</dbReference>
<keyword evidence="3" id="KW-0378">Hydrolase</keyword>
<dbReference type="InterPro" id="IPR023346">
    <property type="entry name" value="Lysozyme-like_dom_sf"/>
</dbReference>
<dbReference type="CDD" id="cd13925">
    <property type="entry name" value="RPF"/>
    <property type="match status" value="1"/>
</dbReference>
<feature type="domain" description="G5" evidence="4">
    <location>
        <begin position="213"/>
        <end position="293"/>
    </location>
</feature>
<dbReference type="Pfam" id="PF07501">
    <property type="entry name" value="G5"/>
    <property type="match status" value="1"/>
</dbReference>